<keyword evidence="6" id="KW-0560">Oxidoreductase</keyword>
<gene>
    <name evidence="12" type="ORF">Q5761_06970</name>
</gene>
<evidence type="ECO:0000256" key="1">
    <source>
        <dbReference type="ARBA" id="ARBA00001946"/>
    </source>
</evidence>
<keyword evidence="8" id="KW-0411">Iron-sulfur</keyword>
<dbReference type="CDD" id="cd03375">
    <property type="entry name" value="TPP_OGFOR"/>
    <property type="match status" value="1"/>
</dbReference>
<evidence type="ECO:0000259" key="11">
    <source>
        <dbReference type="Pfam" id="PF12367"/>
    </source>
</evidence>
<reference evidence="12 13" key="1">
    <citation type="submission" date="2023-08" db="EMBL/GenBank/DDBJ databases">
        <title>Genome sequence of Thermaerobacter compostii strain Ins1, a spore-forming filamentous bacterium isolated from a deep geothermal reservoir.</title>
        <authorList>
            <person name="Bregnard D."/>
            <person name="Gonzalez D."/>
            <person name="Junier P."/>
        </authorList>
    </citation>
    <scope>NUCLEOTIDE SEQUENCE [LARGE SCALE GENOMIC DNA]</scope>
    <source>
        <strain evidence="12 13">Ins1</strain>
    </source>
</reference>
<protein>
    <submittedName>
        <fullName evidence="12">2-oxoacid:ferredoxin oxidoreductase subunit beta</fullName>
    </submittedName>
</protein>
<evidence type="ECO:0000256" key="9">
    <source>
        <dbReference type="ARBA" id="ARBA00023052"/>
    </source>
</evidence>
<accession>A0ABZ0QKV7</accession>
<evidence type="ECO:0000256" key="3">
    <source>
        <dbReference type="ARBA" id="ARBA00001966"/>
    </source>
</evidence>
<keyword evidence="7" id="KW-0408">Iron</keyword>
<name>A0ABZ0QKV7_9FIRM</name>
<comment type="cofactor">
    <cofactor evidence="1">
        <name>Mg(2+)</name>
        <dbReference type="ChEBI" id="CHEBI:18420"/>
    </cofactor>
</comment>
<comment type="cofactor">
    <cofactor evidence="2">
        <name>thiamine diphosphate</name>
        <dbReference type="ChEBI" id="CHEBI:58937"/>
    </cofactor>
</comment>
<organism evidence="12 13">
    <name type="scientific">Thermaerobacter composti</name>
    <dbReference type="NCBI Taxonomy" id="554949"/>
    <lineage>
        <taxon>Bacteria</taxon>
        <taxon>Bacillati</taxon>
        <taxon>Bacillota</taxon>
        <taxon>Clostridia</taxon>
        <taxon>Eubacteriales</taxon>
        <taxon>Clostridiales Family XVII. Incertae Sedis</taxon>
        <taxon>Thermaerobacter</taxon>
    </lineage>
</organism>
<dbReference type="NCBIfam" id="TIGR02177">
    <property type="entry name" value="PorB_KorB"/>
    <property type="match status" value="1"/>
</dbReference>
<evidence type="ECO:0000256" key="2">
    <source>
        <dbReference type="ARBA" id="ARBA00001964"/>
    </source>
</evidence>
<keyword evidence="4" id="KW-0479">Metal-binding</keyword>
<dbReference type="InterPro" id="IPR032686">
    <property type="entry name" value="PFO_beta_C"/>
</dbReference>
<feature type="domain" description="Thiamine pyrophosphate enzyme TPP-binding" evidence="10">
    <location>
        <begin position="54"/>
        <end position="199"/>
    </location>
</feature>
<dbReference type="Pfam" id="PF02775">
    <property type="entry name" value="TPP_enzyme_C"/>
    <property type="match status" value="1"/>
</dbReference>
<dbReference type="InterPro" id="IPR051457">
    <property type="entry name" value="2-oxoacid:Fd_oxidoreductase"/>
</dbReference>
<dbReference type="Proteomes" id="UP001304683">
    <property type="component" value="Chromosome"/>
</dbReference>
<dbReference type="Gene3D" id="3.40.50.970">
    <property type="match status" value="1"/>
</dbReference>
<sequence>MATVVRTPKDYRTNAAPWWCPGCGDFGVLRALQEAAAKLNLAPENVVLVAGIGCSGKIGDYFRSYSVHTVHGRTMPVAMGIKLANRNLTVIAAGGDGDGYGIGLNHFIHAVRRNIDITYIVMDNHIYGLTKGQFSPTSAQGFKTTSSPAGTADRPVKPLQLALAAGVTYLAQAFSSYPDHMAEIIAEAIQHKGFSLVNCISPCVTYNKVNTYDFYKENLVNLDEDPDYDPRNYDLAVDTVRKYDELVIGRIYIDDSQPTYQDLLPGYAEEPLVHARLEYEPEHWRAILKEFA</sequence>
<comment type="cofactor">
    <cofactor evidence="3">
        <name>[4Fe-4S] cluster</name>
        <dbReference type="ChEBI" id="CHEBI:49883"/>
    </cofactor>
</comment>
<evidence type="ECO:0000256" key="6">
    <source>
        <dbReference type="ARBA" id="ARBA00023002"/>
    </source>
</evidence>
<dbReference type="Pfam" id="PF12367">
    <property type="entry name" value="PFO_beta_C"/>
    <property type="match status" value="1"/>
</dbReference>
<feature type="domain" description="Pyruvate ferredoxin oxidoreductase beta subunit C-terminal" evidence="11">
    <location>
        <begin position="203"/>
        <end position="268"/>
    </location>
</feature>
<dbReference type="PANTHER" id="PTHR48084:SF4">
    <property type="entry name" value="2-OXOGLUTARATE OXIDOREDUCTASE SUBUNIT KORB"/>
    <property type="match status" value="1"/>
</dbReference>
<keyword evidence="13" id="KW-1185">Reference proteome</keyword>
<evidence type="ECO:0000313" key="13">
    <source>
        <dbReference type="Proteomes" id="UP001304683"/>
    </source>
</evidence>
<evidence type="ECO:0000313" key="12">
    <source>
        <dbReference type="EMBL" id="WPD18133.1"/>
    </source>
</evidence>
<dbReference type="InterPro" id="IPR011896">
    <property type="entry name" value="OFOB"/>
</dbReference>
<evidence type="ECO:0000256" key="7">
    <source>
        <dbReference type="ARBA" id="ARBA00023004"/>
    </source>
</evidence>
<dbReference type="RefSeq" id="WP_318750000.1">
    <property type="nucleotide sequence ID" value="NZ_CP132508.1"/>
</dbReference>
<dbReference type="InterPro" id="IPR011766">
    <property type="entry name" value="TPP_enzyme_TPP-bd"/>
</dbReference>
<evidence type="ECO:0000256" key="4">
    <source>
        <dbReference type="ARBA" id="ARBA00022723"/>
    </source>
</evidence>
<evidence type="ECO:0000259" key="10">
    <source>
        <dbReference type="Pfam" id="PF02775"/>
    </source>
</evidence>
<keyword evidence="9" id="KW-0786">Thiamine pyrophosphate</keyword>
<dbReference type="EMBL" id="CP132508">
    <property type="protein sequence ID" value="WPD18133.1"/>
    <property type="molecule type" value="Genomic_DNA"/>
</dbReference>
<evidence type="ECO:0000256" key="8">
    <source>
        <dbReference type="ARBA" id="ARBA00023014"/>
    </source>
</evidence>
<proteinExistence type="predicted"/>
<dbReference type="SUPFAM" id="SSF52518">
    <property type="entry name" value="Thiamin diphosphate-binding fold (THDP-binding)"/>
    <property type="match status" value="1"/>
</dbReference>
<evidence type="ECO:0000256" key="5">
    <source>
        <dbReference type="ARBA" id="ARBA00022842"/>
    </source>
</evidence>
<dbReference type="PANTHER" id="PTHR48084">
    <property type="entry name" value="2-OXOGLUTARATE OXIDOREDUCTASE SUBUNIT KORB-RELATED"/>
    <property type="match status" value="1"/>
</dbReference>
<keyword evidence="5" id="KW-0460">Magnesium</keyword>
<dbReference type="InterPro" id="IPR029061">
    <property type="entry name" value="THDP-binding"/>
</dbReference>